<reference evidence="6 7" key="1">
    <citation type="submission" date="2015-07" db="EMBL/GenBank/DDBJ databases">
        <title>Comparative genomics of the Sigatoka disease complex on banana suggests a link between parallel evolutionary changes in Pseudocercospora fijiensis and Pseudocercospora eumusae and increased virulence on the banana host.</title>
        <authorList>
            <person name="Chang T.-C."/>
            <person name="Salvucci A."/>
            <person name="Crous P.W."/>
            <person name="Stergiopoulos I."/>
        </authorList>
    </citation>
    <scope>NUCLEOTIDE SEQUENCE [LARGE SCALE GENOMIC DNA]</scope>
    <source>
        <strain evidence="6 7">CBS 116634</strain>
    </source>
</reference>
<evidence type="ECO:0000313" key="7">
    <source>
        <dbReference type="Proteomes" id="UP000073492"/>
    </source>
</evidence>
<sequence length="466" mass="50909">MDSHYACSPPSIAIIGGGIVGLILAAGLHRRSIPVAVYEAALSFRESGAGIGFNPAAKACMSMIDPAVLTALRLCGGVSISAAVRHDLHDYLRWVDGYSQDPKIHVGDNGVALEQVELAPGGWQKLYLKADVGYKGIQGTRRDHLLDQLANLLPSDSMHFNKQLDTLTDPEDGSRMTLTFADGTSATADAIIGCDGIRSKVREFILAPGSPPCHPTYTHVCSYRALLPMTSAIEALGAATATVYHNHIGPGANVIHYPVASNTLVNVAIFLHDANEWTDVSSWTTRNAPRSDIDVALQHWNPRIRNLIQLLPEWLPMLAVLDMYDQPLARYNHGRVCVAGDAAHASSPHHGAGAGMGIEDALCLCTLLDEVSSTTNQDDESAVAVKLAAALRTYDRVRRGRSQWLVNSSRRVCELQHNSDFGDPSRRVRAETCFEEILDRTFKIWKFEPMAMVRDAAEKYRRECSF</sequence>
<dbReference type="SUPFAM" id="SSF51905">
    <property type="entry name" value="FAD/NAD(P)-binding domain"/>
    <property type="match status" value="1"/>
</dbReference>
<dbReference type="OrthoDB" id="10021397at2759"/>
<organism evidence="6 7">
    <name type="scientific">Pseudocercospora musae</name>
    <dbReference type="NCBI Taxonomy" id="113226"/>
    <lineage>
        <taxon>Eukaryota</taxon>
        <taxon>Fungi</taxon>
        <taxon>Dikarya</taxon>
        <taxon>Ascomycota</taxon>
        <taxon>Pezizomycotina</taxon>
        <taxon>Dothideomycetes</taxon>
        <taxon>Dothideomycetidae</taxon>
        <taxon>Mycosphaerellales</taxon>
        <taxon>Mycosphaerellaceae</taxon>
        <taxon>Pseudocercospora</taxon>
    </lineage>
</organism>
<dbReference type="STRING" id="113226.A0A139IQ18"/>
<keyword evidence="1" id="KW-0285">Flavoprotein</keyword>
<proteinExistence type="predicted"/>
<dbReference type="Gene3D" id="3.50.50.60">
    <property type="entry name" value="FAD/NAD(P)-binding domain"/>
    <property type="match status" value="1"/>
</dbReference>
<keyword evidence="4" id="KW-0812">Transmembrane</keyword>
<dbReference type="Pfam" id="PF01494">
    <property type="entry name" value="FAD_binding_3"/>
    <property type="match status" value="1"/>
</dbReference>
<dbReference type="PRINTS" id="PR00420">
    <property type="entry name" value="RNGMNOXGNASE"/>
</dbReference>
<dbReference type="GO" id="GO:0016491">
    <property type="term" value="F:oxidoreductase activity"/>
    <property type="evidence" value="ECO:0007669"/>
    <property type="project" value="UniProtKB-KW"/>
</dbReference>
<comment type="caution">
    <text evidence="6">The sequence shown here is derived from an EMBL/GenBank/DDBJ whole genome shotgun (WGS) entry which is preliminary data.</text>
</comment>
<feature type="transmembrane region" description="Helical" evidence="4">
    <location>
        <begin position="12"/>
        <end position="28"/>
    </location>
</feature>
<feature type="domain" description="FAD-binding" evidence="5">
    <location>
        <begin position="145"/>
        <end position="374"/>
    </location>
</feature>
<protein>
    <recommendedName>
        <fullName evidence="5">FAD-binding domain-containing protein</fullName>
    </recommendedName>
</protein>
<dbReference type="SUPFAM" id="SSF54373">
    <property type="entry name" value="FAD-linked reductases, C-terminal domain"/>
    <property type="match status" value="1"/>
</dbReference>
<accession>A0A139IQ18</accession>
<keyword evidence="7" id="KW-1185">Reference proteome</keyword>
<dbReference type="InterPro" id="IPR002938">
    <property type="entry name" value="FAD-bd"/>
</dbReference>
<dbReference type="PANTHER" id="PTHR46720:SF3">
    <property type="entry name" value="FAD-BINDING DOMAIN-CONTAINING PROTEIN-RELATED"/>
    <property type="match status" value="1"/>
</dbReference>
<evidence type="ECO:0000256" key="2">
    <source>
        <dbReference type="ARBA" id="ARBA00022827"/>
    </source>
</evidence>
<dbReference type="AlphaFoldDB" id="A0A139IQ18"/>
<evidence type="ECO:0000313" key="6">
    <source>
        <dbReference type="EMBL" id="KXT16692.1"/>
    </source>
</evidence>
<dbReference type="InterPro" id="IPR051104">
    <property type="entry name" value="FAD_monoxygenase"/>
</dbReference>
<dbReference type="GO" id="GO:0071949">
    <property type="term" value="F:FAD binding"/>
    <property type="evidence" value="ECO:0007669"/>
    <property type="project" value="InterPro"/>
</dbReference>
<name>A0A139IQ18_9PEZI</name>
<evidence type="ECO:0000259" key="5">
    <source>
        <dbReference type="Pfam" id="PF01494"/>
    </source>
</evidence>
<evidence type="ECO:0000256" key="3">
    <source>
        <dbReference type="ARBA" id="ARBA00023002"/>
    </source>
</evidence>
<keyword evidence="4" id="KW-0472">Membrane</keyword>
<dbReference type="EMBL" id="LFZO01000031">
    <property type="protein sequence ID" value="KXT16692.1"/>
    <property type="molecule type" value="Genomic_DNA"/>
</dbReference>
<evidence type="ECO:0000256" key="4">
    <source>
        <dbReference type="SAM" id="Phobius"/>
    </source>
</evidence>
<keyword evidence="3" id="KW-0560">Oxidoreductase</keyword>
<dbReference type="InterPro" id="IPR036188">
    <property type="entry name" value="FAD/NAD-bd_sf"/>
</dbReference>
<dbReference type="Proteomes" id="UP000073492">
    <property type="component" value="Unassembled WGS sequence"/>
</dbReference>
<keyword evidence="2" id="KW-0274">FAD</keyword>
<dbReference type="GO" id="GO:0044550">
    <property type="term" value="P:secondary metabolite biosynthetic process"/>
    <property type="evidence" value="ECO:0007669"/>
    <property type="project" value="TreeGrafter"/>
</dbReference>
<keyword evidence="4" id="KW-1133">Transmembrane helix</keyword>
<dbReference type="PANTHER" id="PTHR46720">
    <property type="entry name" value="HYDROXYLASE, PUTATIVE (AFU_ORTHOLOGUE AFUA_3G01460)-RELATED"/>
    <property type="match status" value="1"/>
</dbReference>
<gene>
    <name evidence="6" type="ORF">AC579_5255</name>
</gene>
<evidence type="ECO:0000256" key="1">
    <source>
        <dbReference type="ARBA" id="ARBA00022630"/>
    </source>
</evidence>